<protein>
    <submittedName>
        <fullName evidence="1">Uncharacterized protein</fullName>
    </submittedName>
</protein>
<accession>A0A2T9YRF3</accession>
<organism evidence="1 2">
    <name type="scientific">Smittium simulii</name>
    <dbReference type="NCBI Taxonomy" id="133385"/>
    <lineage>
        <taxon>Eukaryota</taxon>
        <taxon>Fungi</taxon>
        <taxon>Fungi incertae sedis</taxon>
        <taxon>Zoopagomycota</taxon>
        <taxon>Kickxellomycotina</taxon>
        <taxon>Harpellomycetes</taxon>
        <taxon>Harpellales</taxon>
        <taxon>Legeriomycetaceae</taxon>
        <taxon>Smittium</taxon>
    </lineage>
</organism>
<evidence type="ECO:0000313" key="2">
    <source>
        <dbReference type="Proteomes" id="UP000245383"/>
    </source>
</evidence>
<proteinExistence type="predicted"/>
<feature type="non-terminal residue" evidence="1">
    <location>
        <position position="1"/>
    </location>
</feature>
<keyword evidence="2" id="KW-1185">Reference proteome</keyword>
<dbReference type="AlphaFoldDB" id="A0A2T9YRF3"/>
<gene>
    <name evidence="1" type="ORF">BB561_002165</name>
</gene>
<comment type="caution">
    <text evidence="1">The sequence shown here is derived from an EMBL/GenBank/DDBJ whole genome shotgun (WGS) entry which is preliminary data.</text>
</comment>
<dbReference type="Proteomes" id="UP000245383">
    <property type="component" value="Unassembled WGS sequence"/>
</dbReference>
<dbReference type="EMBL" id="MBFR01000069">
    <property type="protein sequence ID" value="PVU94943.1"/>
    <property type="molecule type" value="Genomic_DNA"/>
</dbReference>
<reference evidence="1 2" key="1">
    <citation type="journal article" date="2018" name="MBio">
        <title>Comparative Genomics Reveals the Core Gene Toolbox for the Fungus-Insect Symbiosis.</title>
        <authorList>
            <person name="Wang Y."/>
            <person name="Stata M."/>
            <person name="Wang W."/>
            <person name="Stajich J.E."/>
            <person name="White M.M."/>
            <person name="Moncalvo J.M."/>
        </authorList>
    </citation>
    <scope>NUCLEOTIDE SEQUENCE [LARGE SCALE GENOMIC DNA]</scope>
    <source>
        <strain evidence="1 2">SWE-8-4</strain>
    </source>
</reference>
<evidence type="ECO:0000313" key="1">
    <source>
        <dbReference type="EMBL" id="PVU94943.1"/>
    </source>
</evidence>
<sequence length="137" mass="16003">FEEEFQISEFIDIEDKKIALTYMDLIMHVATAKKVGRWILAKNTKINLENKLWSNLKKAGNSPNLQDKYLENSKIAQRELKKALEQIRVLVLVLNENNFKHHLKSNKDNIISEIALKLPNYNNFFDNSATYSSHIKK</sequence>
<name>A0A2T9YRF3_9FUNG</name>